<keyword evidence="3" id="KW-1185">Reference proteome</keyword>
<accession>A0A2A5QT04</accession>
<proteinExistence type="predicted"/>
<protein>
    <submittedName>
        <fullName evidence="2">Uncharacterized protein</fullName>
    </submittedName>
</protein>
<evidence type="ECO:0000256" key="1">
    <source>
        <dbReference type="SAM" id="MobiDB-lite"/>
    </source>
</evidence>
<dbReference type="AlphaFoldDB" id="A0A2A5QT04"/>
<dbReference type="RefSeq" id="WP_097378923.1">
    <property type="nucleotide sequence ID" value="NZ_NXNI01000001.1"/>
</dbReference>
<sequence length="88" mass="9752">MNKHFDDSRYYLTRAADHARLGVSESLAAPVARVRVLLGRESEPEPGRVDGVLAAVTALETRAETRTRRTVGSLRDRVGRSSESDDDR</sequence>
<evidence type="ECO:0000313" key="2">
    <source>
        <dbReference type="EMBL" id="PCR89980.1"/>
    </source>
</evidence>
<dbReference type="InterPro" id="IPR055975">
    <property type="entry name" value="DUF7553"/>
</dbReference>
<comment type="caution">
    <text evidence="2">The sequence shown here is derived from an EMBL/GenBank/DDBJ whole genome shotgun (WGS) entry which is preliminary data.</text>
</comment>
<dbReference type="OrthoDB" id="206274at2157"/>
<evidence type="ECO:0000313" key="3">
    <source>
        <dbReference type="Proteomes" id="UP000219689"/>
    </source>
</evidence>
<dbReference type="EMBL" id="NXNI01000001">
    <property type="protein sequence ID" value="PCR89980.1"/>
    <property type="molecule type" value="Genomic_DNA"/>
</dbReference>
<reference evidence="2 3" key="1">
    <citation type="submission" date="2017-09" db="EMBL/GenBank/DDBJ databases">
        <title>Genome sequences of Natrinema ejinorence JCM 13890T.</title>
        <authorList>
            <person name="Roh S.W."/>
            <person name="Kim Y.B."/>
            <person name="Kim J.Y."/>
        </authorList>
    </citation>
    <scope>NUCLEOTIDE SEQUENCE [LARGE SCALE GENOMIC DNA]</scope>
    <source>
        <strain evidence="2 3">JCM 13890</strain>
    </source>
</reference>
<organism evidence="2 3">
    <name type="scientific">Natrinema ejinorense</name>
    <dbReference type="NCBI Taxonomy" id="373386"/>
    <lineage>
        <taxon>Archaea</taxon>
        <taxon>Methanobacteriati</taxon>
        <taxon>Methanobacteriota</taxon>
        <taxon>Stenosarchaea group</taxon>
        <taxon>Halobacteria</taxon>
        <taxon>Halobacteriales</taxon>
        <taxon>Natrialbaceae</taxon>
        <taxon>Natrinema</taxon>
    </lineage>
</organism>
<feature type="region of interest" description="Disordered" evidence="1">
    <location>
        <begin position="64"/>
        <end position="88"/>
    </location>
</feature>
<name>A0A2A5QT04_9EURY</name>
<dbReference type="Pfam" id="PF24430">
    <property type="entry name" value="DUF7553"/>
    <property type="match status" value="1"/>
</dbReference>
<feature type="compositionally biased region" description="Basic and acidic residues" evidence="1">
    <location>
        <begin position="74"/>
        <end position="88"/>
    </location>
</feature>
<gene>
    <name evidence="2" type="ORF">CP557_05170</name>
</gene>
<dbReference type="Proteomes" id="UP000219689">
    <property type="component" value="Unassembled WGS sequence"/>
</dbReference>